<reference evidence="2 3" key="1">
    <citation type="submission" date="2014-02" db="EMBL/GenBank/DDBJ databases">
        <title>The small core and large imbalanced accessory genome model reveals a collaborative survival strategy of Sorangium cellulosum strains in nature.</title>
        <authorList>
            <person name="Han K."/>
            <person name="Peng R."/>
            <person name="Blom J."/>
            <person name="Li Y.-Z."/>
        </authorList>
    </citation>
    <scope>NUCLEOTIDE SEQUENCE [LARGE SCALE GENOMIC DNA]</scope>
    <source>
        <strain evidence="2 3">So0157-18</strain>
    </source>
</reference>
<dbReference type="Proteomes" id="UP000075604">
    <property type="component" value="Unassembled WGS sequence"/>
</dbReference>
<feature type="region of interest" description="Disordered" evidence="1">
    <location>
        <begin position="169"/>
        <end position="198"/>
    </location>
</feature>
<evidence type="ECO:0000313" key="3">
    <source>
        <dbReference type="Proteomes" id="UP000075604"/>
    </source>
</evidence>
<feature type="region of interest" description="Disordered" evidence="1">
    <location>
        <begin position="12"/>
        <end position="73"/>
    </location>
</feature>
<dbReference type="EMBL" id="JELX01003630">
    <property type="protein sequence ID" value="KYF51723.1"/>
    <property type="molecule type" value="Genomic_DNA"/>
</dbReference>
<name>A0A150P7T2_SORCE</name>
<comment type="caution">
    <text evidence="2">The sequence shown here is derived from an EMBL/GenBank/DDBJ whole genome shotgun (WGS) entry which is preliminary data.</text>
</comment>
<evidence type="ECO:0000256" key="1">
    <source>
        <dbReference type="SAM" id="MobiDB-lite"/>
    </source>
</evidence>
<feature type="compositionally biased region" description="Gly residues" evidence="1">
    <location>
        <begin position="18"/>
        <end position="60"/>
    </location>
</feature>
<proteinExistence type="predicted"/>
<organism evidence="2 3">
    <name type="scientific">Sorangium cellulosum</name>
    <name type="common">Polyangium cellulosum</name>
    <dbReference type="NCBI Taxonomy" id="56"/>
    <lineage>
        <taxon>Bacteria</taxon>
        <taxon>Pseudomonadati</taxon>
        <taxon>Myxococcota</taxon>
        <taxon>Polyangia</taxon>
        <taxon>Polyangiales</taxon>
        <taxon>Polyangiaceae</taxon>
        <taxon>Sorangium</taxon>
    </lineage>
</organism>
<sequence>MLMVGLALVACGDDGEEGTSGPGGTSSTSGTGGDGGNGGTDGTGGNGGTDGTGGNGGETGGDLDDKQLGDLTDAESQAVCDELAASAGDITKEDACELFGLITAATPGSGLDCETAKEECMNEPDEPSEEGMCTAEDFAGCTATVAEYKACTNAQIEAIKALTCESNLESVEPPPECEAISEKCPDLAGGGDTGGEEP</sequence>
<accession>A0A150P7T2</accession>
<protein>
    <submittedName>
        <fullName evidence="2">Uncharacterized protein</fullName>
    </submittedName>
</protein>
<dbReference type="AlphaFoldDB" id="A0A150P7T2"/>
<feature type="compositionally biased region" description="Gly residues" evidence="1">
    <location>
        <begin position="188"/>
        <end position="198"/>
    </location>
</feature>
<gene>
    <name evidence="2" type="ORF">BE04_11520</name>
</gene>
<evidence type="ECO:0000313" key="2">
    <source>
        <dbReference type="EMBL" id="KYF51723.1"/>
    </source>
</evidence>